<dbReference type="EMBL" id="JRXE01000010">
    <property type="protein sequence ID" value="KOC90481.1"/>
    <property type="molecule type" value="Genomic_DNA"/>
</dbReference>
<comment type="caution">
    <text evidence="2">The sequence shown here is derived from an EMBL/GenBank/DDBJ whole genome shotgun (WGS) entry which is preliminary data.</text>
</comment>
<proteinExistence type="predicted"/>
<evidence type="ECO:0000313" key="2">
    <source>
        <dbReference type="EMBL" id="KOC90481.1"/>
    </source>
</evidence>
<gene>
    <name evidence="2" type="ORF">NG42_08930</name>
</gene>
<dbReference type="RefSeq" id="WP_052898945.1">
    <property type="nucleotide sequence ID" value="NZ_JRXE01000010.1"/>
</dbReference>
<name>A0A0L7T5L6_9GAMM</name>
<sequence>MVQSILSGRLGPLNLLPATQPAPEKITPDTLPQLLEKMTEAGINWSQNQEIGQNILTLLTELPGFKEELVAGSGLRLKQPLPESTDNLTLNDFFEGEYPPTETQYELTWSNIFNFGVKAAEAVAPSTLSSFTDAITSAPDPLSVKKVMSDWGRKMAVDILLETTSKLTGLDKLVDVVPLIDLIKGVKKALSGEDKSLGEKLKALTYEFNNARASLKKRSDSMQFHVVDRLCLVLDILQKSVSLKNNEKSNLSELRKPVEEIHNSIGLGAVGKAVTFFLNVHDSWQQWEKSNITVNEFFINLTEKVAPEQMALPIRITEKIAQSIQDGKLQLEGLPDHPEVKVSGSEALQAKGAADVVAHIQWLKAVLIHPEMMKTLEKADDALLHETFGLDPAERAFLRNHLLRYAQALTSFKNNGSDAENIMAMMSQLEIAGANIALKPQLGAVGELLTDNARLSDIGELYTSKGTLAKMGKAFSMIDVQKTLQKAASAAFRTVFGVLGDAVKPLALVMQKTIQFSNSAYAVGVTQPGMLYSAFSDFLKQDFIDNRKDYANLSLDKIQALAVFCFTSRHVQVPVTATGGEWLKAYAEADPEKLTVKDKFIQHAVLEPMVVGEIIAAIRDDDPIRARRNLEPLSETLKIWAGESPGLRLAAETVPYLPALKRAWEELTALNHQELVGIRDALKAQRSLQEAINRNSLSKPSAETQEGRLKALGELQTKLVELQRKLGDEPSWKKGMQAELDALRNVLTRSLKGEALDRLQDELDSVQNHLKTVLQQPQADAISLRAIHEKLQLTLRNTLVAEGVPSSAIILEQLGALEKTLSTLPMEPKLTDIRSLQIFLGQAIARLATSDKPELQSAAAELNTLMRKFASENLVNFIDWAKDAFVNLFTKEIELTPEEKAQGYFVVESAPGRGQLAAGAAAGAAVGGLVSMLWLAGDSLLSKGDAARPMVINRRVPEALKTEGDHEPMIVTINAPDAGVYAPTTESIVGDSMQWKKLFCVLLATGAGAVSGLTIATLLNRPVREKRSEPVPVTSANETTSHSEAKIRNRRDLDSVKSETTRLTRSDLSMFFPGQLEESAGHRGRIRHSAKDEEIIKQILQSDNTTRNISVEDSHNIKGTTSSLTAGNVSNGWFYQDFREYRDERMQLDLLLARKRGVSVENKGTAKVNFSKQQVVEAGNVLSGQVKNGLVNRFCSELSFKTYIYQYIQDIIDKYPQSRGYITSPNDEVSIRPTGRSVHPERRVPIMDIATGKINMNDYDIVWEGHEQHKPLAARGSGVPKLAFRDALFPNGNNQQYSNTQNKARAAGTHGPALPDIIAKKHTDDLAKLKNNAEFKDSVKKYQNVAHVAVAEDIYTKLSKYSVKLTAEEKKDFKLLLNLFCEGAMDAFGLTFNGEPLANTVCFRYKNKILAWDDFGSSVMIDDSEAGRTNAEMQKFITSHLKAYTQAEMENSDVKNTRFKGSAFHAGSIIRSPFDTVTRDEHFSFNVSAAQAENDRDTMLRTKDERMKALIIDVTGSLVQAAITFFPIPPGASTLAKKALMRFTASVMTGLAKVNNADWPKDEHDLMEKAWRGALKNLIIDGVSIGSALAAKHYPDIISPLTTQTVQHMINTGVPSGTPRVPALIKFYLDKAATAKM</sequence>
<evidence type="ECO:0008006" key="4">
    <source>
        <dbReference type="Google" id="ProtNLM"/>
    </source>
</evidence>
<feature type="compositionally biased region" description="Basic and acidic residues" evidence="1">
    <location>
        <begin position="1041"/>
        <end position="1061"/>
    </location>
</feature>
<reference evidence="2 3" key="1">
    <citation type="journal article" date="2015" name="Int. J. Syst. Evol. Microbiol.">
        <title>Erwinia iniecta sp. nov., isolated from Russian wheat aphids (Diuraphis noxia).</title>
        <authorList>
            <person name="Campillo T."/>
            <person name="Luna E."/>
            <person name="Portier P."/>
            <person name="Fischer-Le Saux M."/>
            <person name="Lapitan N."/>
            <person name="Tisserat N.A."/>
            <person name="Leach J.E."/>
        </authorList>
    </citation>
    <scope>NUCLEOTIDE SEQUENCE [LARGE SCALE GENOMIC DNA]</scope>
    <source>
        <strain evidence="2 3">B120</strain>
    </source>
</reference>
<organism evidence="2 3">
    <name type="scientific">Winslowiella iniecta</name>
    <dbReference type="NCBI Taxonomy" id="1560201"/>
    <lineage>
        <taxon>Bacteria</taxon>
        <taxon>Pseudomonadati</taxon>
        <taxon>Pseudomonadota</taxon>
        <taxon>Gammaproteobacteria</taxon>
        <taxon>Enterobacterales</taxon>
        <taxon>Erwiniaceae</taxon>
        <taxon>Winslowiella</taxon>
    </lineage>
</organism>
<dbReference type="PATRIC" id="fig|1560201.3.peg.1897"/>
<evidence type="ECO:0000313" key="3">
    <source>
        <dbReference type="Proteomes" id="UP000037088"/>
    </source>
</evidence>
<evidence type="ECO:0000256" key="1">
    <source>
        <dbReference type="SAM" id="MobiDB-lite"/>
    </source>
</evidence>
<protein>
    <recommendedName>
        <fullName evidence="4">Tox-PLDMTX domain-containing protein</fullName>
    </recommendedName>
</protein>
<keyword evidence="3" id="KW-1185">Reference proteome</keyword>
<dbReference type="Proteomes" id="UP000037088">
    <property type="component" value="Unassembled WGS sequence"/>
</dbReference>
<feature type="region of interest" description="Disordered" evidence="1">
    <location>
        <begin position="1025"/>
        <end position="1061"/>
    </location>
</feature>
<accession>A0A0L7T5L6</accession>